<gene>
    <name evidence="3" type="ORF">NW762_007276</name>
</gene>
<dbReference type="PANTHER" id="PTHR11733">
    <property type="entry name" value="ZINC METALLOPROTEASE FAMILY M13 NEPRILYSIN-RELATED"/>
    <property type="match status" value="1"/>
</dbReference>
<evidence type="ECO:0000313" key="3">
    <source>
        <dbReference type="EMBL" id="KAJ4260535.1"/>
    </source>
</evidence>
<dbReference type="InterPro" id="IPR042089">
    <property type="entry name" value="Peptidase_M13_dom_2"/>
</dbReference>
<dbReference type="AlphaFoldDB" id="A0A9W8RZH1"/>
<organism evidence="3 4">
    <name type="scientific">Fusarium torreyae</name>
    <dbReference type="NCBI Taxonomy" id="1237075"/>
    <lineage>
        <taxon>Eukaryota</taxon>
        <taxon>Fungi</taxon>
        <taxon>Dikarya</taxon>
        <taxon>Ascomycota</taxon>
        <taxon>Pezizomycotina</taxon>
        <taxon>Sordariomycetes</taxon>
        <taxon>Hypocreomycetidae</taxon>
        <taxon>Hypocreales</taxon>
        <taxon>Nectriaceae</taxon>
        <taxon>Fusarium</taxon>
    </lineage>
</organism>
<proteinExistence type="inferred from homology"/>
<dbReference type="Proteomes" id="UP001152049">
    <property type="component" value="Unassembled WGS sequence"/>
</dbReference>
<evidence type="ECO:0000313" key="4">
    <source>
        <dbReference type="Proteomes" id="UP001152049"/>
    </source>
</evidence>
<dbReference type="Pfam" id="PF01431">
    <property type="entry name" value="Peptidase_M13"/>
    <property type="match status" value="1"/>
</dbReference>
<dbReference type="GO" id="GO:0004222">
    <property type="term" value="F:metalloendopeptidase activity"/>
    <property type="evidence" value="ECO:0007669"/>
    <property type="project" value="InterPro"/>
</dbReference>
<sequence length="440" mass="48482">MLCGDYVVLQSDACGNWAIHNPNPAGQDLISGSTVTREPTELAAKRILEGPYPSCEDTGYITEEGPDGLSEVVETVIDMFPANEAKVSSTALTKTLTWFESVSIESLQRLLVWRNSTNSDYVEVRLRAPDFKNDVNHATEEDEAKLINIMYQLLTAVYPHKINSTAVTVSVNPFESKLHDLTNAYNDLQTRVFGQDPKSLGPHLKRFVDLVSLGVDWVEKSASANYVPPHGLTWILAPFFVDEQLSPENSKLASNMADYLRGSFDTIAIEKNYSDIEIQSSPVHNSLTLAKSTISRQWKSLGKPFSGGQSPNSALQVNAFHLGGLNQIHLMPGYMEAPHFDMEHPSYINYGAAGCTIGHEITHGFDSEGYKADKTGKLTTWWNEKSMRAFENKTKCFIEQYSNTIVKSPNGSGTDIHIDGRLTLAENIANARGVVAGFAA</sequence>
<dbReference type="InterPro" id="IPR018497">
    <property type="entry name" value="Peptidase_M13_C"/>
</dbReference>
<accession>A0A9W8RZH1</accession>
<dbReference type="InterPro" id="IPR000718">
    <property type="entry name" value="Peptidase_M13"/>
</dbReference>
<dbReference type="PROSITE" id="PS51885">
    <property type="entry name" value="NEPRILYSIN"/>
    <property type="match status" value="1"/>
</dbReference>
<dbReference type="Gene3D" id="1.10.1380.10">
    <property type="entry name" value="Neutral endopeptidase , domain2"/>
    <property type="match status" value="1"/>
</dbReference>
<dbReference type="Gene3D" id="3.40.390.10">
    <property type="entry name" value="Collagenase (Catalytic Domain)"/>
    <property type="match status" value="1"/>
</dbReference>
<dbReference type="GO" id="GO:0016485">
    <property type="term" value="P:protein processing"/>
    <property type="evidence" value="ECO:0007669"/>
    <property type="project" value="TreeGrafter"/>
</dbReference>
<dbReference type="EMBL" id="JAOQAZ010000013">
    <property type="protein sequence ID" value="KAJ4260535.1"/>
    <property type="molecule type" value="Genomic_DNA"/>
</dbReference>
<dbReference type="OrthoDB" id="6475849at2759"/>
<dbReference type="PRINTS" id="PR00786">
    <property type="entry name" value="NEPRILYSIN"/>
</dbReference>
<protein>
    <recommendedName>
        <fullName evidence="2">Peptidase M13 C-terminal domain-containing protein</fullName>
    </recommendedName>
</protein>
<comment type="caution">
    <text evidence="3">The sequence shown here is derived from an EMBL/GenBank/DDBJ whole genome shotgun (WGS) entry which is preliminary data.</text>
</comment>
<reference evidence="3" key="1">
    <citation type="submission" date="2022-09" db="EMBL/GenBank/DDBJ databases">
        <title>Fusarium specimens isolated from Avocado Roots.</title>
        <authorList>
            <person name="Stajich J."/>
            <person name="Roper C."/>
            <person name="Heimlech-Rivalta G."/>
        </authorList>
    </citation>
    <scope>NUCLEOTIDE SEQUENCE</scope>
    <source>
        <strain evidence="3">CF00136</strain>
    </source>
</reference>
<name>A0A9W8RZH1_9HYPO</name>
<dbReference type="InterPro" id="IPR024079">
    <property type="entry name" value="MetalloPept_cat_dom_sf"/>
</dbReference>
<feature type="domain" description="Peptidase M13 C-terminal" evidence="2">
    <location>
        <begin position="318"/>
        <end position="439"/>
    </location>
</feature>
<evidence type="ECO:0000259" key="2">
    <source>
        <dbReference type="Pfam" id="PF01431"/>
    </source>
</evidence>
<dbReference type="SUPFAM" id="SSF55486">
    <property type="entry name" value="Metalloproteases ('zincins'), catalytic domain"/>
    <property type="match status" value="1"/>
</dbReference>
<dbReference type="PANTHER" id="PTHR11733:SF167">
    <property type="entry name" value="FI17812P1-RELATED"/>
    <property type="match status" value="1"/>
</dbReference>
<comment type="similarity">
    <text evidence="1">Belongs to the peptidase M13 family.</text>
</comment>
<keyword evidence="4" id="KW-1185">Reference proteome</keyword>
<dbReference type="GO" id="GO:0005886">
    <property type="term" value="C:plasma membrane"/>
    <property type="evidence" value="ECO:0007669"/>
    <property type="project" value="TreeGrafter"/>
</dbReference>
<evidence type="ECO:0000256" key="1">
    <source>
        <dbReference type="ARBA" id="ARBA00007357"/>
    </source>
</evidence>